<dbReference type="AlphaFoldDB" id="A0A8S9Q3F9"/>
<name>A0A8S9Q3F9_BRACR</name>
<evidence type="ECO:0000313" key="2">
    <source>
        <dbReference type="EMBL" id="KAF3526380.1"/>
    </source>
</evidence>
<feature type="region of interest" description="Disordered" evidence="1">
    <location>
        <begin position="126"/>
        <end position="158"/>
    </location>
</feature>
<evidence type="ECO:0000313" key="3">
    <source>
        <dbReference type="Proteomes" id="UP000712600"/>
    </source>
</evidence>
<proteinExistence type="predicted"/>
<dbReference type="Proteomes" id="UP000712600">
    <property type="component" value="Unassembled WGS sequence"/>
</dbReference>
<comment type="caution">
    <text evidence="2">The sequence shown here is derived from an EMBL/GenBank/DDBJ whole genome shotgun (WGS) entry which is preliminary data.</text>
</comment>
<gene>
    <name evidence="2" type="ORF">F2Q69_00050402</name>
</gene>
<dbReference type="EMBL" id="QGKX02001347">
    <property type="protein sequence ID" value="KAF3526380.1"/>
    <property type="molecule type" value="Genomic_DNA"/>
</dbReference>
<accession>A0A8S9Q3F9</accession>
<sequence length="657" mass="75638">MVGPYGRPKVATGRWAIVVGPWAWDISLGLALTCLDIVGRSGIKAIRHDPVHGDYGFSHMRQWLIEATEANRKTYSWREIGAKDQGSKGAERLDQKGTSRQRLRVAKGHELPKVVRYQRMQVTKSLILSETKDTRPKQRDPPMRTEDPSRKGRIRDQSHKGTIRFMGASRQRLRVAKGHEFPKVVRYQRMQVTKRYEIPRVASIKGYEDQSVPMSKGCIVIPRMQCIVIQDLRSCRDPRGVRTNLINESIGCYEQVMSVVKVKSQGRSGQMMTHQFHVMQNDFGLCMSRERPDAYPYPFKDFSKFDVQEICDNFEKGMMKALKDVNQIHKKSTSTRALVAEPSLFIRKKSKEPIESLMICEENCDFRSLESDPMIDNKQTIVELTILQPEHPSGLVMSPQVFEEEPLNYPHQGPRLDNRKPLDDDLGLMFDEEDEPGPVFDEEATSITSIIMESHICFDPGTTHAPLSPDLQEHCENLDLINSLPDMFVKNSSHDVIRFGLNKPGLLSSENDKTWHLLRSFRNICVVLNYVEKDMHVLRMINIVACLDTILPEIWSFMNLRNGAVHGYRRDDPMSSQRPRQLDGWFRLFPTLQAVEESYKESTYTIPFLRKKHEAKFLKPKNHFDFVHDERFAKLTLSHSIPNNIVGVKIGHDRINV</sequence>
<organism evidence="2 3">
    <name type="scientific">Brassica cretica</name>
    <name type="common">Mustard</name>
    <dbReference type="NCBI Taxonomy" id="69181"/>
    <lineage>
        <taxon>Eukaryota</taxon>
        <taxon>Viridiplantae</taxon>
        <taxon>Streptophyta</taxon>
        <taxon>Embryophyta</taxon>
        <taxon>Tracheophyta</taxon>
        <taxon>Spermatophyta</taxon>
        <taxon>Magnoliopsida</taxon>
        <taxon>eudicotyledons</taxon>
        <taxon>Gunneridae</taxon>
        <taxon>Pentapetalae</taxon>
        <taxon>rosids</taxon>
        <taxon>malvids</taxon>
        <taxon>Brassicales</taxon>
        <taxon>Brassicaceae</taxon>
        <taxon>Brassiceae</taxon>
        <taxon>Brassica</taxon>
    </lineage>
</organism>
<evidence type="ECO:0000256" key="1">
    <source>
        <dbReference type="SAM" id="MobiDB-lite"/>
    </source>
</evidence>
<reference evidence="2" key="1">
    <citation type="submission" date="2019-12" db="EMBL/GenBank/DDBJ databases">
        <title>Genome sequencing and annotation of Brassica cretica.</title>
        <authorList>
            <person name="Studholme D.J."/>
            <person name="Sarris P."/>
        </authorList>
    </citation>
    <scope>NUCLEOTIDE SEQUENCE</scope>
    <source>
        <strain evidence="2">PFS-109/04</strain>
        <tissue evidence="2">Leaf</tissue>
    </source>
</reference>
<protein>
    <submittedName>
        <fullName evidence="2">Uncharacterized protein</fullName>
    </submittedName>
</protein>
<feature type="compositionally biased region" description="Basic and acidic residues" evidence="1">
    <location>
        <begin position="130"/>
        <end position="158"/>
    </location>
</feature>